<comment type="caution">
    <text evidence="1">The sequence shown here is derived from an EMBL/GenBank/DDBJ whole genome shotgun (WGS) entry which is preliminary data.</text>
</comment>
<organism evidence="1 2">
    <name type="scientific">Austropuccinia psidii MF-1</name>
    <dbReference type="NCBI Taxonomy" id="1389203"/>
    <lineage>
        <taxon>Eukaryota</taxon>
        <taxon>Fungi</taxon>
        <taxon>Dikarya</taxon>
        <taxon>Basidiomycota</taxon>
        <taxon>Pucciniomycotina</taxon>
        <taxon>Pucciniomycetes</taxon>
        <taxon>Pucciniales</taxon>
        <taxon>Sphaerophragmiaceae</taxon>
        <taxon>Austropuccinia</taxon>
    </lineage>
</organism>
<evidence type="ECO:0000313" key="1">
    <source>
        <dbReference type="EMBL" id="MBW0470819.1"/>
    </source>
</evidence>
<accession>A0A9Q3BR91</accession>
<proteinExistence type="predicted"/>
<dbReference type="InterPro" id="IPR043128">
    <property type="entry name" value="Rev_trsase/Diguanyl_cyclase"/>
</dbReference>
<dbReference type="InterPro" id="IPR050951">
    <property type="entry name" value="Retrovirus_Pol_polyprotein"/>
</dbReference>
<protein>
    <recommendedName>
        <fullName evidence="3">Reverse transcriptase domain-containing protein</fullName>
    </recommendedName>
</protein>
<reference evidence="1" key="1">
    <citation type="submission" date="2021-03" db="EMBL/GenBank/DDBJ databases">
        <title>Draft genome sequence of rust myrtle Austropuccinia psidii MF-1, a brazilian biotype.</title>
        <authorList>
            <person name="Quecine M.C."/>
            <person name="Pachon D.M.R."/>
            <person name="Bonatelli M.L."/>
            <person name="Correr F.H."/>
            <person name="Franceschini L.M."/>
            <person name="Leite T.F."/>
            <person name="Margarido G.R.A."/>
            <person name="Almeida C.A."/>
            <person name="Ferrarezi J.A."/>
            <person name="Labate C.A."/>
        </authorList>
    </citation>
    <scope>NUCLEOTIDE SEQUENCE</scope>
    <source>
        <strain evidence="1">MF-1</strain>
    </source>
</reference>
<keyword evidence="2" id="KW-1185">Reference proteome</keyword>
<dbReference type="OrthoDB" id="3364103at2759"/>
<sequence length="124" mass="14657">MPRRRTYPAILETRRGVEKYINELLKMNVIRKIGHNEIVKVSIPVLITWHDGKYRLCGDFRVLNNYIKADRSPIPRTPHELAKLEKAKYITEMDGMKGFHQHGVIPSSIKLIRIRFHMGIYKYK</sequence>
<dbReference type="Gene3D" id="3.30.70.270">
    <property type="match status" value="1"/>
</dbReference>
<dbReference type="EMBL" id="AVOT02002554">
    <property type="protein sequence ID" value="MBW0470819.1"/>
    <property type="molecule type" value="Genomic_DNA"/>
</dbReference>
<dbReference type="Gene3D" id="3.10.10.10">
    <property type="entry name" value="HIV Type 1 Reverse Transcriptase, subunit A, domain 1"/>
    <property type="match status" value="1"/>
</dbReference>
<name>A0A9Q3BR91_9BASI</name>
<dbReference type="PANTHER" id="PTHR37984:SF5">
    <property type="entry name" value="PROTEIN NYNRIN-LIKE"/>
    <property type="match status" value="1"/>
</dbReference>
<dbReference type="PANTHER" id="PTHR37984">
    <property type="entry name" value="PROTEIN CBG26694"/>
    <property type="match status" value="1"/>
</dbReference>
<dbReference type="AlphaFoldDB" id="A0A9Q3BR91"/>
<dbReference type="InterPro" id="IPR043502">
    <property type="entry name" value="DNA/RNA_pol_sf"/>
</dbReference>
<dbReference type="SUPFAM" id="SSF56672">
    <property type="entry name" value="DNA/RNA polymerases"/>
    <property type="match status" value="1"/>
</dbReference>
<gene>
    <name evidence="1" type="ORF">O181_010534</name>
</gene>
<evidence type="ECO:0000313" key="2">
    <source>
        <dbReference type="Proteomes" id="UP000765509"/>
    </source>
</evidence>
<dbReference type="Proteomes" id="UP000765509">
    <property type="component" value="Unassembled WGS sequence"/>
</dbReference>
<evidence type="ECO:0008006" key="3">
    <source>
        <dbReference type="Google" id="ProtNLM"/>
    </source>
</evidence>